<evidence type="ECO:0000256" key="1">
    <source>
        <dbReference type="SAM" id="MobiDB-lite"/>
    </source>
</evidence>
<dbReference type="EMBL" id="UINC01219567">
    <property type="protein sequence ID" value="SVE47090.1"/>
    <property type="molecule type" value="Genomic_DNA"/>
</dbReference>
<gene>
    <name evidence="3" type="ORF">METZ01_LOCUS499944</name>
</gene>
<organism evidence="3">
    <name type="scientific">marine metagenome</name>
    <dbReference type="NCBI Taxonomy" id="408172"/>
    <lineage>
        <taxon>unclassified sequences</taxon>
        <taxon>metagenomes</taxon>
        <taxon>ecological metagenomes</taxon>
    </lineage>
</organism>
<proteinExistence type="predicted"/>
<protein>
    <submittedName>
        <fullName evidence="3">Uncharacterized protein</fullName>
    </submittedName>
</protein>
<evidence type="ECO:0000256" key="2">
    <source>
        <dbReference type="SAM" id="Phobius"/>
    </source>
</evidence>
<feature type="compositionally biased region" description="Basic and acidic residues" evidence="1">
    <location>
        <begin position="1"/>
        <end position="19"/>
    </location>
</feature>
<dbReference type="AlphaFoldDB" id="A0A383DS55"/>
<feature type="compositionally biased region" description="Polar residues" evidence="1">
    <location>
        <begin position="20"/>
        <end position="35"/>
    </location>
</feature>
<feature type="non-terminal residue" evidence="3">
    <location>
        <position position="1"/>
    </location>
</feature>
<accession>A0A383DS55</accession>
<keyword evidence="2" id="KW-0472">Membrane</keyword>
<keyword evidence="2" id="KW-0812">Transmembrane</keyword>
<reference evidence="3" key="1">
    <citation type="submission" date="2018-05" db="EMBL/GenBank/DDBJ databases">
        <authorList>
            <person name="Lanie J.A."/>
            <person name="Ng W.-L."/>
            <person name="Kazmierczak K.M."/>
            <person name="Andrzejewski T.M."/>
            <person name="Davidsen T.M."/>
            <person name="Wayne K.J."/>
            <person name="Tettelin H."/>
            <person name="Glass J.I."/>
            <person name="Rusch D."/>
            <person name="Podicherti R."/>
            <person name="Tsui H.-C.T."/>
            <person name="Winkler M.E."/>
        </authorList>
    </citation>
    <scope>NUCLEOTIDE SEQUENCE</scope>
</reference>
<name>A0A383DS55_9ZZZZ</name>
<sequence>KCEEEIGKGRTKPQEDSSSRSDPTTGEKVMNTNQKPQHHDESLQVDEYRSDENLEALIVLGWFLFALFHRPVVLGIAQLFE</sequence>
<keyword evidence="2" id="KW-1133">Transmembrane helix</keyword>
<feature type="transmembrane region" description="Helical" evidence="2">
    <location>
        <begin position="56"/>
        <end position="80"/>
    </location>
</feature>
<feature type="region of interest" description="Disordered" evidence="1">
    <location>
        <begin position="1"/>
        <end position="42"/>
    </location>
</feature>
<evidence type="ECO:0000313" key="3">
    <source>
        <dbReference type="EMBL" id="SVE47090.1"/>
    </source>
</evidence>